<keyword evidence="2" id="KW-1185">Reference proteome</keyword>
<protein>
    <submittedName>
        <fullName evidence="1">Uncharacterized protein</fullName>
    </submittedName>
</protein>
<organism evidence="1 2">
    <name type="scientific">Bacillus phage CP-51</name>
    <dbReference type="NCBI Taxonomy" id="1391188"/>
    <lineage>
        <taxon>Viruses</taxon>
        <taxon>Duplodnaviria</taxon>
        <taxon>Heunggongvirae</taxon>
        <taxon>Uroviricota</taxon>
        <taxon>Caudoviricetes</taxon>
        <taxon>Herelleviridae</taxon>
        <taxon>Spounavirinae</taxon>
        <taxon>Siminovitchvirus</taxon>
        <taxon>Siminovitchvirus CP51</taxon>
    </lineage>
</organism>
<dbReference type="RefSeq" id="YP_009099212.1">
    <property type="nucleotide sequence ID" value="NC_025423.1"/>
</dbReference>
<dbReference type="KEGG" id="vg:22277111"/>
<name>A0A068EMI5_9CAUD</name>
<sequence>MEVTTLQNYSHQEGYMTEQCVIFASNERVKEILEPHTYGPVYSVGYCECIKLLVEAGIQVVPVIGFASDGFNQETENMADYKEDAPGLHFHGRQIMRLESVEKLIADAEEE</sequence>
<accession>A0A068EMI5</accession>
<dbReference type="GeneID" id="22277111"/>
<proteinExistence type="predicted"/>
<dbReference type="Proteomes" id="UP000027382">
    <property type="component" value="Segment"/>
</dbReference>
<dbReference type="EMBL" id="KF554508">
    <property type="protein sequence ID" value="AID50603.1"/>
    <property type="molecule type" value="Genomic_DNA"/>
</dbReference>
<evidence type="ECO:0000313" key="2">
    <source>
        <dbReference type="Proteomes" id="UP000027382"/>
    </source>
</evidence>
<reference evidence="1" key="1">
    <citation type="journal article" date="2014" name="Virology">
        <title>The odd one out: Bacillus ACT bacteriophage CP-51 exhibits unusual properties compared to related Spounavirinae W.Ph. and Bastille.</title>
        <authorList>
            <person name="Klumpp J."/>
            <person name="Schmuki M."/>
            <person name="Sozhamannan S."/>
            <person name="Beyer W."/>
            <person name="Fouts D.E."/>
            <person name="Bernbach V."/>
            <person name="Calendar R."/>
            <person name="Loessner M.J."/>
        </authorList>
    </citation>
    <scope>NUCLEOTIDE SEQUENCE [LARGE SCALE GENOMIC DNA]</scope>
</reference>
<evidence type="ECO:0000313" key="1">
    <source>
        <dbReference type="EMBL" id="AID50603.1"/>
    </source>
</evidence>